<dbReference type="InterPro" id="IPR013830">
    <property type="entry name" value="SGNH_hydro"/>
</dbReference>
<gene>
    <name evidence="2" type="ORF">ACFS6I_14035</name>
</gene>
<dbReference type="EMBL" id="JBHUPE010000005">
    <property type="protein sequence ID" value="MFD2905057.1"/>
    <property type="molecule type" value="Genomic_DNA"/>
</dbReference>
<dbReference type="Proteomes" id="UP001597509">
    <property type="component" value="Unassembled WGS sequence"/>
</dbReference>
<dbReference type="InterPro" id="IPR051532">
    <property type="entry name" value="Ester_Hydrolysis_Enzymes"/>
</dbReference>
<dbReference type="PANTHER" id="PTHR30383:SF5">
    <property type="entry name" value="SGNH HYDROLASE-TYPE ESTERASE DOMAIN-CONTAINING PROTEIN"/>
    <property type="match status" value="1"/>
</dbReference>
<feature type="domain" description="SGNH hydrolase-type esterase" evidence="1">
    <location>
        <begin position="504"/>
        <end position="671"/>
    </location>
</feature>
<accession>A0ABW5YZN9</accession>
<dbReference type="Gene3D" id="3.40.50.1110">
    <property type="entry name" value="SGNH hydrolase"/>
    <property type="match status" value="1"/>
</dbReference>
<dbReference type="PANTHER" id="PTHR30383">
    <property type="entry name" value="THIOESTERASE 1/PROTEASE 1/LYSOPHOSPHOLIPASE L1"/>
    <property type="match status" value="1"/>
</dbReference>
<keyword evidence="3" id="KW-1185">Reference proteome</keyword>
<dbReference type="RefSeq" id="WP_380921525.1">
    <property type="nucleotide sequence ID" value="NZ_JBHUPE010000005.1"/>
</dbReference>
<dbReference type="SUPFAM" id="SSF53474">
    <property type="entry name" value="alpha/beta-Hydrolases"/>
    <property type="match status" value="1"/>
</dbReference>
<evidence type="ECO:0000313" key="3">
    <source>
        <dbReference type="Proteomes" id="UP001597509"/>
    </source>
</evidence>
<proteinExistence type="predicted"/>
<sequence>MIKNLLSICIKWILIMLSTIAILFAQSKGKIYCIGQEFTTGSAMFMPEKNSFPAQLGGMFGQEYQVFLNGMDVVTNAPISIDNHVLKHLDDLNIKKGDFLILDLNHDVDFSQGDDSKLLKNITSSIKNGARVVLLSTPSDIDTKIQSAKVAQLQDLAFKSNCEILNLSPALYGGDVYLDKEKRLTSIGASLVAKRLYELIKTPVIGSSKIKIQNGKRESFYGFSSETFDFEGKEARVVKPKIVAKGSPWIWRARFWGHEPQLDIAMLERGYHIVYCDVSERFGNEESLQIWNNFYRFLQQSGLNKKAIMEGMSRGGVYIYNWALRYPDRVSAIYADAPVLNFKSWPGGKGKGKGSPENWEIFKQAYKLTEQQAIEFKSSPLDRASEIGSLKIPAIHVVGDVDDIVPPDENTLPFAKAYIAAGGKLEIIHKPTIGHHPHSLPDPTPLVDFLLRADDRKLNFAVIAAAGSEYRAGAGWNPNMGWWGENDDINHILDSRKQELDILFVGNSITQGIGGKRAHLPYKPGYNAFESVFSSYKWDCAGIAGDRTQNVLWRLINGKYKEAAPKVVVVTIGVNNFLDGDTAEEIVAGILEIKKWIRANMKDSKLILTGPLPVGVEGTDPRRKKYEDIHRLLELQTKDEGWIYMPLSDTFIKADGNLSLDDYSPDGIHLSGGYTKWAQALSKVIQKVLGE</sequence>
<dbReference type="SUPFAM" id="SSF52266">
    <property type="entry name" value="SGNH hydrolase"/>
    <property type="match status" value="1"/>
</dbReference>
<dbReference type="Pfam" id="PF13472">
    <property type="entry name" value="Lipase_GDSL_2"/>
    <property type="match status" value="1"/>
</dbReference>
<dbReference type="InterPro" id="IPR036514">
    <property type="entry name" value="SGNH_hydro_sf"/>
</dbReference>
<evidence type="ECO:0000259" key="1">
    <source>
        <dbReference type="Pfam" id="PF13472"/>
    </source>
</evidence>
<comment type="caution">
    <text evidence="2">The sequence shown here is derived from an EMBL/GenBank/DDBJ whole genome shotgun (WGS) entry which is preliminary data.</text>
</comment>
<evidence type="ECO:0000313" key="2">
    <source>
        <dbReference type="EMBL" id="MFD2905057.1"/>
    </source>
</evidence>
<reference evidence="3" key="1">
    <citation type="journal article" date="2019" name="Int. J. Syst. Evol. Microbiol.">
        <title>The Global Catalogue of Microorganisms (GCM) 10K type strain sequencing project: providing services to taxonomists for standard genome sequencing and annotation.</title>
        <authorList>
            <consortium name="The Broad Institute Genomics Platform"/>
            <consortium name="The Broad Institute Genome Sequencing Center for Infectious Disease"/>
            <person name="Wu L."/>
            <person name="Ma J."/>
        </authorList>
    </citation>
    <scope>NUCLEOTIDE SEQUENCE [LARGE SCALE GENOMIC DNA]</scope>
    <source>
        <strain evidence="3">KCTC 22209</strain>
    </source>
</reference>
<name>A0ABW5YZN9_9SPHI</name>
<organism evidence="2 3">
    <name type="scientific">Sphingobacterium anhuiense</name>
    <dbReference type="NCBI Taxonomy" id="493780"/>
    <lineage>
        <taxon>Bacteria</taxon>
        <taxon>Pseudomonadati</taxon>
        <taxon>Bacteroidota</taxon>
        <taxon>Sphingobacteriia</taxon>
        <taxon>Sphingobacteriales</taxon>
        <taxon>Sphingobacteriaceae</taxon>
        <taxon>Sphingobacterium</taxon>
    </lineage>
</organism>
<dbReference type="InterPro" id="IPR029058">
    <property type="entry name" value="AB_hydrolase_fold"/>
</dbReference>
<dbReference type="Gene3D" id="3.40.50.1820">
    <property type="entry name" value="alpha/beta hydrolase"/>
    <property type="match status" value="1"/>
</dbReference>
<protein>
    <submittedName>
        <fullName evidence="2">GDSL-type esterase/lipase family protein</fullName>
    </submittedName>
</protein>